<dbReference type="InterPro" id="IPR046450">
    <property type="entry name" value="PA_dom_sf"/>
</dbReference>
<feature type="domain" description="Transferrin receptor-like dimerisation" evidence="5">
    <location>
        <begin position="755"/>
        <end position="880"/>
    </location>
</feature>
<dbReference type="SUPFAM" id="SSF52025">
    <property type="entry name" value="PA domain"/>
    <property type="match status" value="1"/>
</dbReference>
<dbReference type="AlphaFoldDB" id="Q5B3F5"/>
<dbReference type="GeneID" id="2872719"/>
<dbReference type="Gene3D" id="1.20.930.40">
    <property type="entry name" value="Transferrin receptor-like, dimerisation domain"/>
    <property type="match status" value="1"/>
</dbReference>
<evidence type="ECO:0000256" key="2">
    <source>
        <dbReference type="SAM" id="MobiDB-lite"/>
    </source>
</evidence>
<dbReference type="SUPFAM" id="SSF47672">
    <property type="entry name" value="Transferrin receptor-like dimerisation domain"/>
    <property type="match status" value="1"/>
</dbReference>
<dbReference type="InterPro" id="IPR007484">
    <property type="entry name" value="Peptidase_M28"/>
</dbReference>
<evidence type="ECO:0000259" key="6">
    <source>
        <dbReference type="Pfam" id="PF04389"/>
    </source>
</evidence>
<dbReference type="HOGENOM" id="CLU_005688_1_0_1"/>
<dbReference type="CDD" id="cd02121">
    <property type="entry name" value="PA_GCPII_like"/>
    <property type="match status" value="1"/>
</dbReference>
<gene>
    <name evidence="7" type="ORF">ANIA_04925</name>
</gene>
<dbReference type="InterPro" id="IPR039373">
    <property type="entry name" value="Peptidase_M28B"/>
</dbReference>
<dbReference type="EMBL" id="BN001303">
    <property type="protein sequence ID" value="CBF76468.1"/>
    <property type="molecule type" value="Genomic_DNA"/>
</dbReference>
<dbReference type="InterPro" id="IPR007365">
    <property type="entry name" value="TFR-like_dimer_dom"/>
</dbReference>
<dbReference type="InterPro" id="IPR003137">
    <property type="entry name" value="PA_domain"/>
</dbReference>
<dbReference type="OrthoDB" id="5841748at2759"/>
<evidence type="ECO:0000256" key="3">
    <source>
        <dbReference type="SAM" id="Phobius"/>
    </source>
</evidence>
<dbReference type="eggNOG" id="KOG2195">
    <property type="taxonomic scope" value="Eukaryota"/>
</dbReference>
<dbReference type="SUPFAM" id="SSF53187">
    <property type="entry name" value="Zn-dependent exopeptidases"/>
    <property type="match status" value="1"/>
</dbReference>
<dbReference type="Pfam" id="PF04253">
    <property type="entry name" value="TFR_dimer"/>
    <property type="match status" value="1"/>
</dbReference>
<evidence type="ECO:0000259" key="4">
    <source>
        <dbReference type="Pfam" id="PF02225"/>
    </source>
</evidence>
<feature type="region of interest" description="Disordered" evidence="2">
    <location>
        <begin position="1"/>
        <end position="122"/>
    </location>
</feature>
<dbReference type="FunFam" id="3.50.30.30:FF:000029">
    <property type="entry name" value="Glutamate carboxypeptidase Tre2, putative"/>
    <property type="match status" value="1"/>
</dbReference>
<dbReference type="Pfam" id="PF02225">
    <property type="entry name" value="PA"/>
    <property type="match status" value="1"/>
</dbReference>
<dbReference type="PANTHER" id="PTHR10404">
    <property type="entry name" value="N-ACETYLATED-ALPHA-LINKED ACIDIC DIPEPTIDASE"/>
    <property type="match status" value="1"/>
</dbReference>
<sequence length="884" mass="98730">MTKDQKYEYDSLPIPSYEEAIADRPSSSRTHLAADVTDDPAAEGQALLHETRESAARDGPQSRPHGYHPPTVESARNSVDDLGSSPAASERGSLEELRGELNQMDVEDGSQQSSQRSRLRSRLSKPFSNLGRTLSSIHLPLRRFLPNFKFTINLNSARTSFNSNGCIILLRLFGLLLVIAVIYVFVVSDVFNFSSRFMMGQSYSAASVENFVQGHINETNIAEYLRRVTEFPHMAGTEGSYVLAEWIQREFEEAGLETIEMEKYEVYLNYPKEDGRRIAIIDPPDLRWEAILEENDSETPVFHGHSKSGNVTGHLVYANYGSREDFQYLADKGINLNGSIALVRYYGTESDRALKVKAAELAGAAGCIIYSDPSDDGFVRGAAYPKGRFMPADGVQRGAVSQMSYVVGDVLSPGFASTPQMKTRLSLEQTTGMPGIPSLPLAWRDAQRLLQVLEGHGSKVPKKWVGGVPKVKQWWTGDEKSPTVNLMNLQDEVDRQPIYNVIGRIHGMEEPEKKIIVGNHRDSWCLGSADPGSGTAVFLELVRVFGELLTFGWRPLRTIEFASWDAEEYNLIGSTEHVEDSMDNLHGNAYAYINVDVGVSGTDFEASGCPLYERVVMQVLGRISDPVTNETLKDIWEQKNKRFAPLGAGSDYVAFQDLAGISSIDFGFTGEPYPYHSCHENFDWMAKFGDPGFQYHKILGQFWGLLLLQFADNPILPYDVEVYAEHLAGYVIDLENYARSKNVPIDNNASGDSSVNLTPLYNATSKLRADAEQFQQWPKLWHDAVWGAGGFENNIIALQRMSHNFRMAKLDVHLLDNRYGGGIPNRTQFKHVVFGPQLWSGYDAAIFPAIQDSLETRNWTLAQEWVDRIAGIIQNAGDKLLHDD</sequence>
<dbReference type="FunFam" id="3.40.630.10:FF:000101">
    <property type="entry name" value="N-acetylated alpha-linked acidic dipeptidase like 1"/>
    <property type="match status" value="1"/>
</dbReference>
<comment type="similarity">
    <text evidence="1">Belongs to the peptidase M28 family. M28B subfamily.</text>
</comment>
<dbReference type="KEGG" id="ani:ANIA_04925"/>
<keyword evidence="7" id="KW-0645">Protease</keyword>
<dbReference type="InParanoid" id="Q5B3F5"/>
<dbReference type="GO" id="GO:0004180">
    <property type="term" value="F:carboxypeptidase activity"/>
    <property type="evidence" value="ECO:0000318"/>
    <property type="project" value="GO_Central"/>
</dbReference>
<dbReference type="VEuPathDB" id="FungiDB:AN4925"/>
<name>Q5B3F5_EMENI</name>
<reference evidence="8" key="1">
    <citation type="journal article" date="2005" name="Nature">
        <title>Sequencing of Aspergillus nidulans and comparative analysis with A. fumigatus and A. oryzae.</title>
        <authorList>
            <person name="Galagan J.E."/>
            <person name="Calvo S.E."/>
            <person name="Cuomo C."/>
            <person name="Ma L.J."/>
            <person name="Wortman J.R."/>
            <person name="Batzoglou S."/>
            <person name="Lee S.I."/>
            <person name="Basturkmen M."/>
            <person name="Spevak C.C."/>
            <person name="Clutterbuck J."/>
            <person name="Kapitonov V."/>
            <person name="Jurka J."/>
            <person name="Scazzocchio C."/>
            <person name="Farman M."/>
            <person name="Butler J."/>
            <person name="Purcell S."/>
            <person name="Harris S."/>
            <person name="Braus G.H."/>
            <person name="Draht O."/>
            <person name="Busch S."/>
            <person name="D'Enfert C."/>
            <person name="Bouchier C."/>
            <person name="Goldman G.H."/>
            <person name="Bell-Pedersen D."/>
            <person name="Griffiths-Jones S."/>
            <person name="Doonan J.H."/>
            <person name="Yu J."/>
            <person name="Vienken K."/>
            <person name="Pain A."/>
            <person name="Freitag M."/>
            <person name="Selker E.U."/>
            <person name="Archer D.B."/>
            <person name="Penalva M.A."/>
            <person name="Oakley B.R."/>
            <person name="Momany M."/>
            <person name="Tanaka T."/>
            <person name="Kumagai T."/>
            <person name="Asai K."/>
            <person name="Machida M."/>
            <person name="Nierman W.C."/>
            <person name="Denning D.W."/>
            <person name="Caddick M."/>
            <person name="Hynes M."/>
            <person name="Paoletti M."/>
            <person name="Fischer R."/>
            <person name="Miller B."/>
            <person name="Dyer P."/>
            <person name="Sachs M.S."/>
            <person name="Osmani S.A."/>
            <person name="Birren B.W."/>
        </authorList>
    </citation>
    <scope>NUCLEOTIDE SEQUENCE [LARGE SCALE GENOMIC DNA]</scope>
    <source>
        <strain evidence="8">FGSC A4 / ATCC 38163 / CBS 112.46 / NRRL 194 / M139</strain>
    </source>
</reference>
<keyword evidence="3" id="KW-0472">Membrane</keyword>
<dbReference type="STRING" id="227321.Q5B3F5"/>
<feature type="domain" description="PA" evidence="4">
    <location>
        <begin position="311"/>
        <end position="400"/>
    </location>
</feature>
<accession>Q5B3F5</accession>
<reference evidence="8" key="2">
    <citation type="journal article" date="2009" name="Fungal Genet. Biol.">
        <title>The 2008 update of the Aspergillus nidulans genome annotation: a community effort.</title>
        <authorList>
            <person name="Wortman J.R."/>
            <person name="Gilsenan J.M."/>
            <person name="Joardar V."/>
            <person name="Deegan J."/>
            <person name="Clutterbuck J."/>
            <person name="Andersen M.R."/>
            <person name="Archer D."/>
            <person name="Bencina M."/>
            <person name="Braus G."/>
            <person name="Coutinho P."/>
            <person name="von Dohren H."/>
            <person name="Doonan J."/>
            <person name="Driessen A.J."/>
            <person name="Durek P."/>
            <person name="Espeso E."/>
            <person name="Fekete E."/>
            <person name="Flipphi M."/>
            <person name="Estrada C.G."/>
            <person name="Geysens S."/>
            <person name="Goldman G."/>
            <person name="de Groot P.W."/>
            <person name="Hansen K."/>
            <person name="Harris S.D."/>
            <person name="Heinekamp T."/>
            <person name="Helmstaedt K."/>
            <person name="Henrissat B."/>
            <person name="Hofmann G."/>
            <person name="Homan T."/>
            <person name="Horio T."/>
            <person name="Horiuchi H."/>
            <person name="James S."/>
            <person name="Jones M."/>
            <person name="Karaffa L."/>
            <person name="Karanyi Z."/>
            <person name="Kato M."/>
            <person name="Keller N."/>
            <person name="Kelly D.E."/>
            <person name="Kiel J.A."/>
            <person name="Kim J.M."/>
            <person name="van der Klei I.J."/>
            <person name="Klis F.M."/>
            <person name="Kovalchuk A."/>
            <person name="Krasevec N."/>
            <person name="Kubicek C.P."/>
            <person name="Liu B."/>
            <person name="Maccabe A."/>
            <person name="Meyer V."/>
            <person name="Mirabito P."/>
            <person name="Miskei M."/>
            <person name="Mos M."/>
            <person name="Mullins J."/>
            <person name="Nelson D.R."/>
            <person name="Nielsen J."/>
            <person name="Oakley B.R."/>
            <person name="Osmani S.A."/>
            <person name="Pakula T."/>
            <person name="Paszewski A."/>
            <person name="Paulsen I."/>
            <person name="Pilsyk S."/>
            <person name="Pocsi I."/>
            <person name="Punt P.J."/>
            <person name="Ram A.F."/>
            <person name="Ren Q."/>
            <person name="Robellet X."/>
            <person name="Robson G."/>
            <person name="Seiboth B."/>
            <person name="van Solingen P."/>
            <person name="Specht T."/>
            <person name="Sun J."/>
            <person name="Taheri-Talesh N."/>
            <person name="Takeshita N."/>
            <person name="Ussery D."/>
            <person name="vanKuyk P.A."/>
            <person name="Visser H."/>
            <person name="van de Vondervoort P.J."/>
            <person name="de Vries R.P."/>
            <person name="Walton J."/>
            <person name="Xiang X."/>
            <person name="Xiong Y."/>
            <person name="Zeng A.P."/>
            <person name="Brandt B.W."/>
            <person name="Cornell M.J."/>
            <person name="van den Hondel C.A."/>
            <person name="Visser J."/>
            <person name="Oliver S.G."/>
            <person name="Turner G."/>
        </authorList>
    </citation>
    <scope>GENOME REANNOTATION</scope>
    <source>
        <strain evidence="8">FGSC A4 / ATCC 38163 / CBS 112.46 / NRRL 194 / M139</strain>
    </source>
</reference>
<evidence type="ECO:0000259" key="5">
    <source>
        <dbReference type="Pfam" id="PF04253"/>
    </source>
</evidence>
<evidence type="ECO:0000256" key="1">
    <source>
        <dbReference type="ARBA" id="ARBA00005634"/>
    </source>
</evidence>
<protein>
    <submittedName>
        <fullName evidence="7">Glutamate carboxypeptidase Tre2, putative (AFU_orthologue AFUA_3G10650)</fullName>
    </submittedName>
</protein>
<dbReference type="OMA" id="YPRKDGR"/>
<dbReference type="RefSeq" id="XP_662529.1">
    <property type="nucleotide sequence ID" value="XM_657437.1"/>
</dbReference>
<keyword evidence="3" id="KW-1133">Transmembrane helix</keyword>
<dbReference type="Gene3D" id="3.40.630.10">
    <property type="entry name" value="Zn peptidases"/>
    <property type="match status" value="1"/>
</dbReference>
<dbReference type="Pfam" id="PF04389">
    <property type="entry name" value="Peptidase_M28"/>
    <property type="match status" value="1"/>
</dbReference>
<keyword evidence="7" id="KW-0378">Hydrolase</keyword>
<dbReference type="Gene3D" id="3.50.30.30">
    <property type="match status" value="1"/>
</dbReference>
<feature type="domain" description="Peptidase M28" evidence="6">
    <location>
        <begin position="500"/>
        <end position="683"/>
    </location>
</feature>
<feature type="transmembrane region" description="Helical" evidence="3">
    <location>
        <begin position="168"/>
        <end position="186"/>
    </location>
</feature>
<dbReference type="FunFam" id="1.20.930.40:FF:000006">
    <property type="entry name" value="Glutamate carboxypeptidase Tre2, putative"/>
    <property type="match status" value="1"/>
</dbReference>
<accession>C8V9E3</accession>
<evidence type="ECO:0000313" key="8">
    <source>
        <dbReference type="Proteomes" id="UP000000560"/>
    </source>
</evidence>
<keyword evidence="3" id="KW-0812">Transmembrane</keyword>
<proteinExistence type="inferred from homology"/>
<dbReference type="CDD" id="cd08022">
    <property type="entry name" value="M28_PSMA_like"/>
    <property type="match status" value="1"/>
</dbReference>
<organism evidence="7 8">
    <name type="scientific">Emericella nidulans (strain FGSC A4 / ATCC 38163 / CBS 112.46 / NRRL 194 / M139)</name>
    <name type="common">Aspergillus nidulans</name>
    <dbReference type="NCBI Taxonomy" id="227321"/>
    <lineage>
        <taxon>Eukaryota</taxon>
        <taxon>Fungi</taxon>
        <taxon>Dikarya</taxon>
        <taxon>Ascomycota</taxon>
        <taxon>Pezizomycotina</taxon>
        <taxon>Eurotiomycetes</taxon>
        <taxon>Eurotiomycetidae</taxon>
        <taxon>Eurotiales</taxon>
        <taxon>Aspergillaceae</taxon>
        <taxon>Aspergillus</taxon>
        <taxon>Aspergillus subgen. Nidulantes</taxon>
    </lineage>
</organism>
<dbReference type="InterPro" id="IPR036757">
    <property type="entry name" value="TFR-like_dimer_dom_sf"/>
</dbReference>
<dbReference type="PANTHER" id="PTHR10404:SF71">
    <property type="entry name" value="CARBOXYPEPTIDASE TRE2, PUTATIVE (AFU_ORTHOLOGUE AFUA_3G10650)-RELATED"/>
    <property type="match status" value="1"/>
</dbReference>
<dbReference type="Proteomes" id="UP000000560">
    <property type="component" value="Chromosome III"/>
</dbReference>
<keyword evidence="7" id="KW-0121">Carboxypeptidase</keyword>
<evidence type="ECO:0000313" key="7">
    <source>
        <dbReference type="EMBL" id="CBF76468.1"/>
    </source>
</evidence>
<keyword evidence="8" id="KW-1185">Reference proteome</keyword>